<dbReference type="PROSITE" id="PS50005">
    <property type="entry name" value="TPR"/>
    <property type="match status" value="1"/>
</dbReference>
<evidence type="ECO:0000313" key="3">
    <source>
        <dbReference type="EMBL" id="GAF83280.1"/>
    </source>
</evidence>
<evidence type="ECO:0000256" key="2">
    <source>
        <dbReference type="ARBA" id="ARBA00022803"/>
    </source>
</evidence>
<dbReference type="SUPFAM" id="SSF48452">
    <property type="entry name" value="TPR-like"/>
    <property type="match status" value="1"/>
</dbReference>
<dbReference type="PANTHER" id="PTHR44943">
    <property type="entry name" value="CELLULOSE SYNTHASE OPERON PROTEIN C"/>
    <property type="match status" value="1"/>
</dbReference>
<comment type="caution">
    <text evidence="3">The sequence shown here is derived from an EMBL/GenBank/DDBJ whole genome shotgun (WGS) entry which is preliminary data.</text>
</comment>
<keyword evidence="1" id="KW-0677">Repeat</keyword>
<evidence type="ECO:0000256" key="1">
    <source>
        <dbReference type="ARBA" id="ARBA00022737"/>
    </source>
</evidence>
<name>X0U471_9ZZZZ</name>
<organism evidence="3">
    <name type="scientific">marine sediment metagenome</name>
    <dbReference type="NCBI Taxonomy" id="412755"/>
    <lineage>
        <taxon>unclassified sequences</taxon>
        <taxon>metagenomes</taxon>
        <taxon>ecological metagenomes</taxon>
    </lineage>
</organism>
<dbReference type="InterPro" id="IPR051685">
    <property type="entry name" value="Ycf3/AcsC/BcsC/TPR_MFPF"/>
</dbReference>
<accession>X0U471</accession>
<gene>
    <name evidence="3" type="ORF">S01H1_09339</name>
</gene>
<sequence length="196" mass="23114">PFIYFWMGNSYHQVNEHKREKEVYELGLTVFPDHPTIIQYQAICALSQEDTKDADYFLTKYKSIRKNKSLWPESRILSGVGYIYSGADLFDEAEISFRQALKLDPRNPERMNDLAWLLINNDINVNEGVDLIEKALELKPDNWFYLDTKGWGLYKQGRYEEAQKVLNDSWDLRPVYDHEGYQHIQEVEKALANQNN</sequence>
<dbReference type="AlphaFoldDB" id="X0U471"/>
<keyword evidence="2" id="KW-0802">TPR repeat</keyword>
<proteinExistence type="predicted"/>
<dbReference type="Pfam" id="PF13181">
    <property type="entry name" value="TPR_8"/>
    <property type="match status" value="2"/>
</dbReference>
<protein>
    <submittedName>
        <fullName evidence="3">Uncharacterized protein</fullName>
    </submittedName>
</protein>
<reference evidence="3" key="1">
    <citation type="journal article" date="2014" name="Front. Microbiol.">
        <title>High frequency of phylogenetically diverse reductive dehalogenase-homologous genes in deep subseafloor sedimentary metagenomes.</title>
        <authorList>
            <person name="Kawai M."/>
            <person name="Futagami T."/>
            <person name="Toyoda A."/>
            <person name="Takaki Y."/>
            <person name="Nishi S."/>
            <person name="Hori S."/>
            <person name="Arai W."/>
            <person name="Tsubouchi T."/>
            <person name="Morono Y."/>
            <person name="Uchiyama I."/>
            <person name="Ito T."/>
            <person name="Fujiyama A."/>
            <person name="Inagaki F."/>
            <person name="Takami H."/>
        </authorList>
    </citation>
    <scope>NUCLEOTIDE SEQUENCE</scope>
    <source>
        <strain evidence="3">Expedition CK06-06</strain>
    </source>
</reference>
<dbReference type="InterPro" id="IPR019734">
    <property type="entry name" value="TPR_rpt"/>
</dbReference>
<dbReference type="Gene3D" id="1.25.40.10">
    <property type="entry name" value="Tetratricopeptide repeat domain"/>
    <property type="match status" value="1"/>
</dbReference>
<dbReference type="PANTHER" id="PTHR44943:SF8">
    <property type="entry name" value="TPR REPEAT-CONTAINING PROTEIN MJ0263"/>
    <property type="match status" value="1"/>
</dbReference>
<feature type="non-terminal residue" evidence="3">
    <location>
        <position position="1"/>
    </location>
</feature>
<dbReference type="InterPro" id="IPR011990">
    <property type="entry name" value="TPR-like_helical_dom_sf"/>
</dbReference>
<dbReference type="SMART" id="SM00028">
    <property type="entry name" value="TPR"/>
    <property type="match status" value="4"/>
</dbReference>
<dbReference type="EMBL" id="BARS01004777">
    <property type="protein sequence ID" value="GAF83280.1"/>
    <property type="molecule type" value="Genomic_DNA"/>
</dbReference>